<evidence type="ECO:0008006" key="4">
    <source>
        <dbReference type="Google" id="ProtNLM"/>
    </source>
</evidence>
<gene>
    <name evidence="2" type="ORF">F0L46_15850</name>
</gene>
<dbReference type="OrthoDB" id="8231111at2"/>
<evidence type="ECO:0000313" key="3">
    <source>
        <dbReference type="Proteomes" id="UP000323142"/>
    </source>
</evidence>
<dbReference type="RefSeq" id="WP_149819254.1">
    <property type="nucleotide sequence ID" value="NZ_VUOA01000028.1"/>
</dbReference>
<protein>
    <recommendedName>
        <fullName evidence="4">DUF3617 family protein</fullName>
    </recommendedName>
</protein>
<accession>A0A5B2V9K3</accession>
<keyword evidence="3" id="KW-1185">Reference proteome</keyword>
<reference evidence="2 3" key="2">
    <citation type="submission" date="2019-09" db="EMBL/GenBank/DDBJ databases">
        <authorList>
            <person name="Jin C."/>
        </authorList>
    </citation>
    <scope>NUCLEOTIDE SEQUENCE [LARGE SCALE GENOMIC DNA]</scope>
    <source>
        <strain evidence="2 3">BN140002</strain>
    </source>
</reference>
<sequence>MVVHARIAILAGCLAAAPVKADEMLAVYGAWVMGGAECGTVFANDRGRIVFAQPDKPGAAAGFIVDRGSVSNNDAICKVREFTVRDNVVSFNGRCALGRRTKRQAFTMRELNGRFQVKVGGEFIDMNRCAIGDLRDLAAIVAEREQRARENVPPLQRVKGLWATRPEVCATAFRRDAKGEVAIAGPVGEPDMAIMVGEERIATPGSDCVAQQVLRNPKGGRDFQATYLCTAEGREFATTETISAIDGEVIERVPSARNPVPQRLVRCEEPAPAAPRRQGAVRP</sequence>
<dbReference type="AlphaFoldDB" id="A0A5B2V9K3"/>
<evidence type="ECO:0000313" key="2">
    <source>
        <dbReference type="EMBL" id="KAA2236183.1"/>
    </source>
</evidence>
<feature type="chain" id="PRO_5022750365" description="DUF3617 family protein" evidence="1">
    <location>
        <begin position="22"/>
        <end position="283"/>
    </location>
</feature>
<evidence type="ECO:0000256" key="1">
    <source>
        <dbReference type="SAM" id="SignalP"/>
    </source>
</evidence>
<organism evidence="2 3">
    <name type="scientific">Salinarimonas soli</name>
    <dbReference type="NCBI Taxonomy" id="1638099"/>
    <lineage>
        <taxon>Bacteria</taxon>
        <taxon>Pseudomonadati</taxon>
        <taxon>Pseudomonadota</taxon>
        <taxon>Alphaproteobacteria</taxon>
        <taxon>Hyphomicrobiales</taxon>
        <taxon>Salinarimonadaceae</taxon>
        <taxon>Salinarimonas</taxon>
    </lineage>
</organism>
<keyword evidence="1" id="KW-0732">Signal</keyword>
<dbReference type="Proteomes" id="UP000323142">
    <property type="component" value="Unassembled WGS sequence"/>
</dbReference>
<reference evidence="2 3" key="1">
    <citation type="submission" date="2019-09" db="EMBL/GenBank/DDBJ databases">
        <title>Salinarimonas rosea gen. nov., sp. nov., a new member of the a-2 subgroup of the Proteobacteria.</title>
        <authorList>
            <person name="Liu J."/>
        </authorList>
    </citation>
    <scope>NUCLEOTIDE SEQUENCE [LARGE SCALE GENOMIC DNA]</scope>
    <source>
        <strain evidence="2 3">BN140002</strain>
    </source>
</reference>
<comment type="caution">
    <text evidence="2">The sequence shown here is derived from an EMBL/GenBank/DDBJ whole genome shotgun (WGS) entry which is preliminary data.</text>
</comment>
<feature type="signal peptide" evidence="1">
    <location>
        <begin position="1"/>
        <end position="21"/>
    </location>
</feature>
<name>A0A5B2V9K3_9HYPH</name>
<proteinExistence type="predicted"/>
<dbReference type="EMBL" id="VUOA01000028">
    <property type="protein sequence ID" value="KAA2236183.1"/>
    <property type="molecule type" value="Genomic_DNA"/>
</dbReference>